<dbReference type="STRING" id="54262.CHITON_0281"/>
<dbReference type="EMBL" id="CP015193">
    <property type="protein sequence ID" value="ASJ15825.1"/>
    <property type="molecule type" value="Genomic_DNA"/>
</dbReference>
<dbReference type="OrthoDB" id="86164at2157"/>
<evidence type="ECO:0008006" key="5">
    <source>
        <dbReference type="Google" id="ProtNLM"/>
    </source>
</evidence>
<proteinExistence type="predicted"/>
<dbReference type="Proteomes" id="UP000250189">
    <property type="component" value="Chromosome"/>
</dbReference>
<reference evidence="3" key="2">
    <citation type="submission" date="2016-01" db="EMBL/GenBank/DDBJ databases">
        <authorList>
            <person name="Vorgias C.E."/>
        </authorList>
    </citation>
    <scope>NUCLEOTIDE SEQUENCE [LARGE SCALE GENOMIC DNA]</scope>
</reference>
<protein>
    <recommendedName>
        <fullName evidence="5">Recombinase RecA</fullName>
    </recommendedName>
</protein>
<evidence type="ECO:0000313" key="4">
    <source>
        <dbReference type="Proteomes" id="UP000250189"/>
    </source>
</evidence>
<gene>
    <name evidence="1" type="ORF">A3L04_01420</name>
    <name evidence="2" type="ORF">CHITON_0281</name>
</gene>
<dbReference type="RefSeq" id="WP_068576047.1">
    <property type="nucleotide sequence ID" value="NZ_CP015193.1"/>
</dbReference>
<name>A0A160VQR7_9EURY</name>
<organism evidence="2 3">
    <name type="scientific">Thermococcus chitonophagus</name>
    <dbReference type="NCBI Taxonomy" id="54262"/>
    <lineage>
        <taxon>Archaea</taxon>
        <taxon>Methanobacteriati</taxon>
        <taxon>Methanobacteriota</taxon>
        <taxon>Thermococci</taxon>
        <taxon>Thermococcales</taxon>
        <taxon>Thermococcaceae</taxon>
        <taxon>Thermococcus</taxon>
    </lineage>
</organism>
<reference evidence="2" key="1">
    <citation type="submission" date="2016-01" db="EMBL/GenBank/DDBJ databases">
        <authorList>
            <person name="Oliw E.H."/>
        </authorList>
    </citation>
    <scope>NUCLEOTIDE SEQUENCE</scope>
    <source>
        <strain evidence="2">1</strain>
    </source>
</reference>
<dbReference type="AlphaFoldDB" id="A0A160VQR7"/>
<dbReference type="GeneID" id="33321190"/>
<dbReference type="KEGG" id="tch:CHITON_0281"/>
<accession>A0A160VQR7</accession>
<dbReference type="Proteomes" id="UP000093069">
    <property type="component" value="Chromosome I"/>
</dbReference>
<evidence type="ECO:0000313" key="2">
    <source>
        <dbReference type="EMBL" id="CUX77060.1"/>
    </source>
</evidence>
<reference evidence="1 4" key="3">
    <citation type="submission" date="2016-04" db="EMBL/GenBank/DDBJ databases">
        <title>Complete genome sequence of Thermococcus chitonophagus type strain GC74.</title>
        <authorList>
            <person name="Oger P.M."/>
        </authorList>
    </citation>
    <scope>NUCLEOTIDE SEQUENCE [LARGE SCALE GENOMIC DNA]</scope>
    <source>
        <strain evidence="1 4">GC74</strain>
    </source>
</reference>
<dbReference type="EMBL" id="LN999010">
    <property type="protein sequence ID" value="CUX77060.1"/>
    <property type="molecule type" value="Genomic_DNA"/>
</dbReference>
<sequence>MFRRLSSIPSLEVLGEVSRLVGPLKEGDLLGVIATDQLAYSYALSTAVESIGRAYYMDVSSRIPPVGGDVLFGRVYSMEEVLSGLDYVEDGSLVVVGSLNVLEPSKEDILKVKRIADRKGLYMMFVVEEPSLNELDLLSEAKRIFIVPEVFEQLLVFRVSYYRGKYRLSLSVLRTYPDNLRALGEHELQIKEEALFPSRGEQPQE</sequence>
<evidence type="ECO:0000313" key="3">
    <source>
        <dbReference type="Proteomes" id="UP000093069"/>
    </source>
</evidence>
<keyword evidence="4" id="KW-1185">Reference proteome</keyword>
<evidence type="ECO:0000313" key="1">
    <source>
        <dbReference type="EMBL" id="ASJ15825.1"/>
    </source>
</evidence>